<evidence type="ECO:0008006" key="5">
    <source>
        <dbReference type="Google" id="ProtNLM"/>
    </source>
</evidence>
<comment type="caution">
    <text evidence="3">The sequence shown here is derived from an EMBL/GenBank/DDBJ whole genome shotgun (WGS) entry which is preliminary data.</text>
</comment>
<dbReference type="Proteomes" id="UP000267408">
    <property type="component" value="Unassembled WGS sequence"/>
</dbReference>
<sequence>MRRTALTAIAAGIAVALTGCSSGSGASSPAARAATAPTAAAPSAGASNPAVPQPDSAAPRDAGAAVAALSATVPNVREVKTYTADNDPNHLLGRPHQYLSKTAFADARIQPADVEGEDEDSVTRGGSVEVFATAADAQARVDYIAGIIKNMPVFTEYDYVHGAEVLRVSKLLTPNQAEGLETALKS</sequence>
<dbReference type="AlphaFoldDB" id="A0A8G1XA83"/>
<accession>A0A8G1XA83</accession>
<proteinExistence type="predicted"/>
<protein>
    <recommendedName>
        <fullName evidence="5">Lipoprotein</fullName>
    </recommendedName>
</protein>
<evidence type="ECO:0000313" key="4">
    <source>
        <dbReference type="Proteomes" id="UP000267408"/>
    </source>
</evidence>
<feature type="signal peptide" evidence="2">
    <location>
        <begin position="1"/>
        <end position="26"/>
    </location>
</feature>
<evidence type="ECO:0000256" key="2">
    <source>
        <dbReference type="SAM" id="SignalP"/>
    </source>
</evidence>
<keyword evidence="2" id="KW-0732">Signal</keyword>
<feature type="compositionally biased region" description="Low complexity" evidence="1">
    <location>
        <begin position="24"/>
        <end position="50"/>
    </location>
</feature>
<name>A0A8G1XA83_9ACTN</name>
<reference evidence="3 4" key="1">
    <citation type="submission" date="2018-11" db="EMBL/GenBank/DDBJ databases">
        <title>Sequencing the genomes of 1000 actinobacteria strains.</title>
        <authorList>
            <person name="Klenk H.-P."/>
        </authorList>
    </citation>
    <scope>NUCLEOTIDE SEQUENCE [LARGE SCALE GENOMIC DNA]</scope>
    <source>
        <strain evidence="3 4">DSM 44780</strain>
    </source>
</reference>
<evidence type="ECO:0000256" key="1">
    <source>
        <dbReference type="SAM" id="MobiDB-lite"/>
    </source>
</evidence>
<organism evidence="3 4">
    <name type="scientific">Kitasatospora cineracea</name>
    <dbReference type="NCBI Taxonomy" id="88074"/>
    <lineage>
        <taxon>Bacteria</taxon>
        <taxon>Bacillati</taxon>
        <taxon>Actinomycetota</taxon>
        <taxon>Actinomycetes</taxon>
        <taxon>Kitasatosporales</taxon>
        <taxon>Streptomycetaceae</taxon>
        <taxon>Kitasatospora</taxon>
    </lineage>
</organism>
<dbReference type="OrthoDB" id="3629459at2"/>
<evidence type="ECO:0000313" key="3">
    <source>
        <dbReference type="EMBL" id="ROR42890.1"/>
    </source>
</evidence>
<feature type="chain" id="PRO_5034455304" description="Lipoprotein" evidence="2">
    <location>
        <begin position="27"/>
        <end position="186"/>
    </location>
</feature>
<feature type="region of interest" description="Disordered" evidence="1">
    <location>
        <begin position="24"/>
        <end position="62"/>
    </location>
</feature>
<gene>
    <name evidence="3" type="ORF">EDD39_1023</name>
</gene>
<dbReference type="PROSITE" id="PS51257">
    <property type="entry name" value="PROKAR_LIPOPROTEIN"/>
    <property type="match status" value="1"/>
</dbReference>
<dbReference type="RefSeq" id="WP_123553642.1">
    <property type="nucleotide sequence ID" value="NZ_RJVJ01000001.1"/>
</dbReference>
<dbReference type="EMBL" id="RJVJ01000001">
    <property type="protein sequence ID" value="ROR42890.1"/>
    <property type="molecule type" value="Genomic_DNA"/>
</dbReference>